<accession>A0A4V1G4I5</accession>
<dbReference type="KEGG" id="palo:E6C60_4109"/>
<protein>
    <submittedName>
        <fullName evidence="2">A-glycosyltransferase, glycosyltransferase family 4 protein</fullName>
    </submittedName>
</protein>
<dbReference type="Gene3D" id="3.40.50.2000">
    <property type="entry name" value="Glycogen Phosphorylase B"/>
    <property type="match status" value="2"/>
</dbReference>
<dbReference type="GO" id="GO:0009103">
    <property type="term" value="P:lipopolysaccharide biosynthetic process"/>
    <property type="evidence" value="ECO:0007669"/>
    <property type="project" value="TreeGrafter"/>
</dbReference>
<dbReference type="SUPFAM" id="SSF53756">
    <property type="entry name" value="UDP-Glycosyltransferase/glycogen phosphorylase"/>
    <property type="match status" value="1"/>
</dbReference>
<gene>
    <name evidence="2" type="ORF">E6C60_4109</name>
</gene>
<keyword evidence="1 2" id="KW-0808">Transferase</keyword>
<dbReference type="OrthoDB" id="9797829at2"/>
<organism evidence="2 3">
    <name type="scientific">Paenibacillus algicola</name>
    <dbReference type="NCBI Taxonomy" id="2565926"/>
    <lineage>
        <taxon>Bacteria</taxon>
        <taxon>Bacillati</taxon>
        <taxon>Bacillota</taxon>
        <taxon>Bacilli</taxon>
        <taxon>Bacillales</taxon>
        <taxon>Paenibacillaceae</taxon>
        <taxon>Paenibacillus</taxon>
    </lineage>
</organism>
<dbReference type="GO" id="GO:0016757">
    <property type="term" value="F:glycosyltransferase activity"/>
    <property type="evidence" value="ECO:0007669"/>
    <property type="project" value="TreeGrafter"/>
</dbReference>
<dbReference type="CDD" id="cd03809">
    <property type="entry name" value="GT4_MtfB-like"/>
    <property type="match status" value="1"/>
</dbReference>
<proteinExistence type="predicted"/>
<dbReference type="EMBL" id="CP040396">
    <property type="protein sequence ID" value="QCT04814.1"/>
    <property type="molecule type" value="Genomic_DNA"/>
</dbReference>
<evidence type="ECO:0000313" key="3">
    <source>
        <dbReference type="Proteomes" id="UP000300879"/>
    </source>
</evidence>
<dbReference type="PANTHER" id="PTHR46401:SF2">
    <property type="entry name" value="GLYCOSYLTRANSFERASE WBBK-RELATED"/>
    <property type="match status" value="1"/>
</dbReference>
<dbReference type="Proteomes" id="UP000300879">
    <property type="component" value="Chromosome"/>
</dbReference>
<dbReference type="AlphaFoldDB" id="A0A4V1G4I5"/>
<evidence type="ECO:0000256" key="1">
    <source>
        <dbReference type="ARBA" id="ARBA00022679"/>
    </source>
</evidence>
<reference evidence="2 3" key="1">
    <citation type="submission" date="2019-05" db="EMBL/GenBank/DDBJ databases">
        <authorList>
            <person name="Chen C."/>
        </authorList>
    </citation>
    <scope>NUCLEOTIDE SEQUENCE [LARGE SCALE GENOMIC DNA]</scope>
    <source>
        <strain evidence="2 3">HB172198</strain>
    </source>
</reference>
<name>A0A4V1G4I5_9BACL</name>
<dbReference type="Pfam" id="PF13692">
    <property type="entry name" value="Glyco_trans_1_4"/>
    <property type="match status" value="1"/>
</dbReference>
<evidence type="ECO:0000313" key="2">
    <source>
        <dbReference type="EMBL" id="QCT04814.1"/>
    </source>
</evidence>
<keyword evidence="3" id="KW-1185">Reference proteome</keyword>
<dbReference type="RefSeq" id="WP_138227459.1">
    <property type="nucleotide sequence ID" value="NZ_CP040396.1"/>
</dbReference>
<sequence length="384" mass="43593">MKVLIDPEIFFYGRCGMVRYYSALFQELERRGVEMDLPLLRSQSDFISGRLQWLDRAKPLLDRLPYGGKLYTFVNKMSKAWYRQKVKQGHYDALFMTSPVFEDSFLNDLPGGKPSFMVVHDTMRCVLGPDGLYDPAGSNADRLASLIHRVSKVFAISHQTAQDIVSLTGTEQPHMTVIHTGNLLSMKAERAVEGLPSRYLLFVGDRTGRKNFRFLLHSLSRWLREEERDLQLVCTGPSNPWEQDLLGRLGLQERVTFVEAPDEVLVYLYRHAEGLLFPSLYEGFGLPVLEAMSLGCPVVTSGQGALLEVGGEAPIYVDPCDAASILEGVKQLMQDEHRQQRIKAGLEQSRRFTLSRMADHFQQEMEEVLRGGDRVERSGQEEQT</sequence>
<dbReference type="PANTHER" id="PTHR46401">
    <property type="entry name" value="GLYCOSYLTRANSFERASE WBBK-RELATED"/>
    <property type="match status" value="1"/>
</dbReference>